<keyword evidence="6 8" id="KW-1133">Transmembrane helix</keyword>
<keyword evidence="7 8" id="KW-0472">Membrane</keyword>
<keyword evidence="5" id="KW-0133">Cell shape</keyword>
<dbReference type="InterPro" id="IPR007227">
    <property type="entry name" value="Cell_shape_determining_MreD"/>
</dbReference>
<keyword evidence="4 8" id="KW-0812">Transmembrane</keyword>
<dbReference type="NCBIfam" id="TIGR03426">
    <property type="entry name" value="shape_MreD"/>
    <property type="match status" value="1"/>
</dbReference>
<name>A0ABV6Z6V6_UNCC1</name>
<evidence type="ECO:0000256" key="6">
    <source>
        <dbReference type="ARBA" id="ARBA00022989"/>
    </source>
</evidence>
<evidence type="ECO:0000256" key="3">
    <source>
        <dbReference type="ARBA" id="ARBA00022475"/>
    </source>
</evidence>
<dbReference type="Pfam" id="PF04093">
    <property type="entry name" value="MreD"/>
    <property type="match status" value="1"/>
</dbReference>
<comment type="subcellular location">
    <subcellularLocation>
        <location evidence="1">Cell membrane</location>
        <topology evidence="1">Multi-pass membrane protein</topology>
    </subcellularLocation>
</comment>
<evidence type="ECO:0000256" key="4">
    <source>
        <dbReference type="ARBA" id="ARBA00022692"/>
    </source>
</evidence>
<evidence type="ECO:0000256" key="5">
    <source>
        <dbReference type="ARBA" id="ARBA00022960"/>
    </source>
</evidence>
<sequence length="138" mass="15271">LPNLPIILLTFVSLFSGPENGITIGFLLGFIEDSLSMGLMGINALTKTLLGFFIGIGAQKFYVANRILQFISVVIITFINDVGREVLIFLLDPDYMISFGNVLKIVFLKTLPESVLNGLIAIILFPFFEKLLLKKSTQ</sequence>
<evidence type="ECO:0000256" key="7">
    <source>
        <dbReference type="ARBA" id="ARBA00023136"/>
    </source>
</evidence>
<feature type="transmembrane region" description="Helical" evidence="8">
    <location>
        <begin position="70"/>
        <end position="91"/>
    </location>
</feature>
<comment type="similarity">
    <text evidence="2">Belongs to the MreD family.</text>
</comment>
<organism evidence="9 10">
    <name type="scientific">candidate division CSSED10-310 bacterium</name>
    <dbReference type="NCBI Taxonomy" id="2855610"/>
    <lineage>
        <taxon>Bacteria</taxon>
        <taxon>Bacteria division CSSED10-310</taxon>
    </lineage>
</organism>
<comment type="caution">
    <text evidence="9">The sequence shown here is derived from an EMBL/GenBank/DDBJ whole genome shotgun (WGS) entry which is preliminary data.</text>
</comment>
<gene>
    <name evidence="9" type="primary">mreD</name>
    <name evidence="9" type="ORF">ACFL27_28695</name>
</gene>
<evidence type="ECO:0000256" key="1">
    <source>
        <dbReference type="ARBA" id="ARBA00004651"/>
    </source>
</evidence>
<keyword evidence="3" id="KW-1003">Cell membrane</keyword>
<feature type="transmembrane region" description="Helical" evidence="8">
    <location>
        <begin position="111"/>
        <end position="128"/>
    </location>
</feature>
<evidence type="ECO:0000256" key="2">
    <source>
        <dbReference type="ARBA" id="ARBA00007776"/>
    </source>
</evidence>
<keyword evidence="10" id="KW-1185">Reference proteome</keyword>
<protein>
    <submittedName>
        <fullName evidence="9">Rod shape-determining protein MreD</fullName>
    </submittedName>
</protein>
<feature type="transmembrane region" description="Helical" evidence="8">
    <location>
        <begin position="37"/>
        <end position="58"/>
    </location>
</feature>
<feature type="non-terminal residue" evidence="9">
    <location>
        <position position="1"/>
    </location>
</feature>
<evidence type="ECO:0000256" key="8">
    <source>
        <dbReference type="SAM" id="Phobius"/>
    </source>
</evidence>
<proteinExistence type="inferred from homology"/>
<dbReference type="EMBL" id="JBHPBY010000754">
    <property type="protein sequence ID" value="MFC1854181.1"/>
    <property type="molecule type" value="Genomic_DNA"/>
</dbReference>
<reference evidence="9 10" key="1">
    <citation type="submission" date="2024-09" db="EMBL/GenBank/DDBJ databases">
        <title>Laminarin stimulates single cell rates of sulfate reduction while oxygen inhibits transcriptomic activity in coastal marine sediment.</title>
        <authorList>
            <person name="Lindsay M."/>
            <person name="Orcutt B."/>
            <person name="Emerson D."/>
            <person name="Stepanauskas R."/>
            <person name="D'Angelo T."/>
        </authorList>
    </citation>
    <scope>NUCLEOTIDE SEQUENCE [LARGE SCALE GENOMIC DNA]</scope>
    <source>
        <strain evidence="9">SAG AM-311-K15</strain>
    </source>
</reference>
<evidence type="ECO:0000313" key="9">
    <source>
        <dbReference type="EMBL" id="MFC1854181.1"/>
    </source>
</evidence>
<dbReference type="Proteomes" id="UP001594351">
    <property type="component" value="Unassembled WGS sequence"/>
</dbReference>
<accession>A0ABV6Z6V6</accession>
<evidence type="ECO:0000313" key="10">
    <source>
        <dbReference type="Proteomes" id="UP001594351"/>
    </source>
</evidence>